<dbReference type="PATRIC" id="fig|1423815.3.peg.788"/>
<dbReference type="AlphaFoldDB" id="A0A0R1SC51"/>
<dbReference type="EMBL" id="AZFA01000019">
    <property type="protein sequence ID" value="KRL66153.1"/>
    <property type="molecule type" value="Genomic_DNA"/>
</dbReference>
<evidence type="ECO:0000259" key="2">
    <source>
        <dbReference type="Pfam" id="PF03217"/>
    </source>
</evidence>
<dbReference type="Proteomes" id="UP000051647">
    <property type="component" value="Unassembled WGS sequence"/>
</dbReference>
<dbReference type="InterPro" id="IPR024968">
    <property type="entry name" value="SlpA_C_lactobacillus"/>
</dbReference>
<organism evidence="3 4">
    <name type="scientific">Companilactobacillus versmoldensis DSM 14857 = KCTC 3814</name>
    <dbReference type="NCBI Taxonomy" id="1423815"/>
    <lineage>
        <taxon>Bacteria</taxon>
        <taxon>Bacillati</taxon>
        <taxon>Bacillota</taxon>
        <taxon>Bacilli</taxon>
        <taxon>Lactobacillales</taxon>
        <taxon>Lactobacillaceae</taxon>
        <taxon>Companilactobacillus</taxon>
    </lineage>
</organism>
<name>A0A0R1SC51_9LACO</name>
<sequence length="491" mass="53265">MKKSVIYSGFAAATLIAVAPVAAPVLNANSVVPTVSKTAQATYSNSVQEDAYNTFDSTFKNYNTATQADFVYGSAFALLNTNNRYTYSAELLNGILRPLHPQYQSVINDLDVVACLNGIVFVVVPADGQTSSEWQQSMISAGQSGGSVNYRIVGLAASTVKDHATWSNQQLVKYFEPYKLNGHALDKTVYAKTEVSQQKVHAMNIDFDTPVDGYVGQPKTDFGTTGEYPITIKDNLGNKVDPQDVTSTFFNGLDLATIINASTLPKAGTVVQKMTIKFNRNEYNALFNDLNQITINGEEYSGGLLSKVWDKVNNSVTLTRQIDVGVDNFTNSDICGVVTTPIVNAGDTSNITHLYDQKGNRINGRALAQGTDWFTDTKRVNNNTGEVYYRVSTNEWVKASDVSYADKDDNTGDTAGLTNITDLPSGSTVSLAGPQGFVYSLYKTDGTTGNRGLAGDSAWMTDKQATDSNGNTYYRVSTDEWIMQGTGVTFN</sequence>
<proteinExistence type="predicted"/>
<evidence type="ECO:0000313" key="3">
    <source>
        <dbReference type="EMBL" id="KRL66153.1"/>
    </source>
</evidence>
<feature type="chain" id="PRO_5038421032" description="S-layer protein C-terminal domain-containing protein" evidence="1">
    <location>
        <begin position="23"/>
        <end position="491"/>
    </location>
</feature>
<dbReference type="RefSeq" id="WP_010624411.1">
    <property type="nucleotide sequence ID" value="NZ_AZFA01000019.1"/>
</dbReference>
<comment type="caution">
    <text evidence="3">The sequence shown here is derived from an EMBL/GenBank/DDBJ whole genome shotgun (WGS) entry which is preliminary data.</text>
</comment>
<dbReference type="Pfam" id="PF03217">
    <property type="entry name" value="SlpA"/>
    <property type="match status" value="1"/>
</dbReference>
<evidence type="ECO:0000256" key="1">
    <source>
        <dbReference type="SAM" id="SignalP"/>
    </source>
</evidence>
<keyword evidence="1" id="KW-0732">Signal</keyword>
<dbReference type="OrthoDB" id="2255993at2"/>
<feature type="domain" description="S-layer protein C-terminal" evidence="2">
    <location>
        <begin position="352"/>
        <end position="400"/>
    </location>
</feature>
<accession>A0A0R1SC51</accession>
<keyword evidence="4" id="KW-1185">Reference proteome</keyword>
<feature type="signal peptide" evidence="1">
    <location>
        <begin position="1"/>
        <end position="22"/>
    </location>
</feature>
<evidence type="ECO:0000313" key="4">
    <source>
        <dbReference type="Proteomes" id="UP000051647"/>
    </source>
</evidence>
<gene>
    <name evidence="3" type="ORF">FC27_GL000778</name>
</gene>
<reference evidence="3 4" key="1">
    <citation type="journal article" date="2015" name="Genome Announc.">
        <title>Expanding the biotechnology potential of lactobacilli through comparative genomics of 213 strains and associated genera.</title>
        <authorList>
            <person name="Sun Z."/>
            <person name="Harris H.M."/>
            <person name="McCann A."/>
            <person name="Guo C."/>
            <person name="Argimon S."/>
            <person name="Zhang W."/>
            <person name="Yang X."/>
            <person name="Jeffery I.B."/>
            <person name="Cooney J.C."/>
            <person name="Kagawa T.F."/>
            <person name="Liu W."/>
            <person name="Song Y."/>
            <person name="Salvetti E."/>
            <person name="Wrobel A."/>
            <person name="Rasinkangas P."/>
            <person name="Parkhill J."/>
            <person name="Rea M.C."/>
            <person name="O'Sullivan O."/>
            <person name="Ritari J."/>
            <person name="Douillard F.P."/>
            <person name="Paul Ross R."/>
            <person name="Yang R."/>
            <person name="Briner A.E."/>
            <person name="Felis G.E."/>
            <person name="de Vos W.M."/>
            <person name="Barrangou R."/>
            <person name="Klaenhammer T.R."/>
            <person name="Caufield P.W."/>
            <person name="Cui Y."/>
            <person name="Zhang H."/>
            <person name="O'Toole P.W."/>
        </authorList>
    </citation>
    <scope>NUCLEOTIDE SEQUENCE [LARGE SCALE GENOMIC DNA]</scope>
    <source>
        <strain evidence="3 4">DSM 14857</strain>
    </source>
</reference>
<protein>
    <recommendedName>
        <fullName evidence="2">S-layer protein C-terminal domain-containing protein</fullName>
    </recommendedName>
</protein>